<dbReference type="EMBL" id="SNSC02000009">
    <property type="protein sequence ID" value="TID21438.1"/>
    <property type="molecule type" value="Genomic_DNA"/>
</dbReference>
<sequence length="96" mass="11064">MLGGEERPVDDKQQQTAVVNTALALSAPVTEKSNKKHTRVTFASNCRNKMEDWKSKEMEWFERKKKNIRKNPRERLMYSLAHTDAVRLLDTAGTSN</sequence>
<organism evidence="1 2">
    <name type="scientific">Venturia nashicola</name>
    <dbReference type="NCBI Taxonomy" id="86259"/>
    <lineage>
        <taxon>Eukaryota</taxon>
        <taxon>Fungi</taxon>
        <taxon>Dikarya</taxon>
        <taxon>Ascomycota</taxon>
        <taxon>Pezizomycotina</taxon>
        <taxon>Dothideomycetes</taxon>
        <taxon>Pleosporomycetidae</taxon>
        <taxon>Venturiales</taxon>
        <taxon>Venturiaceae</taxon>
        <taxon>Venturia</taxon>
    </lineage>
</organism>
<gene>
    <name evidence="1" type="ORF">E6O75_ATG04833</name>
</gene>
<protein>
    <submittedName>
        <fullName evidence="1">Uncharacterized protein</fullName>
    </submittedName>
</protein>
<dbReference type="AlphaFoldDB" id="A0A4Z1NYT2"/>
<reference evidence="1 2" key="1">
    <citation type="submission" date="2019-04" db="EMBL/GenBank/DDBJ databases">
        <title>High contiguity whole genome sequence and gene annotation resource for two Venturia nashicola isolates.</title>
        <authorList>
            <person name="Prokchorchik M."/>
            <person name="Won K."/>
            <person name="Lee Y."/>
            <person name="Choi E.D."/>
            <person name="Segonzac C."/>
            <person name="Sohn K.H."/>
        </authorList>
    </citation>
    <scope>NUCLEOTIDE SEQUENCE [LARGE SCALE GENOMIC DNA]</scope>
    <source>
        <strain evidence="1 2">PRI2</strain>
    </source>
</reference>
<evidence type="ECO:0000313" key="2">
    <source>
        <dbReference type="Proteomes" id="UP000298493"/>
    </source>
</evidence>
<dbReference type="Proteomes" id="UP000298493">
    <property type="component" value="Unassembled WGS sequence"/>
</dbReference>
<proteinExistence type="predicted"/>
<keyword evidence="2" id="KW-1185">Reference proteome</keyword>
<name>A0A4Z1NYT2_9PEZI</name>
<accession>A0A4Z1NYT2</accession>
<evidence type="ECO:0000313" key="1">
    <source>
        <dbReference type="EMBL" id="TID21438.1"/>
    </source>
</evidence>
<comment type="caution">
    <text evidence="1">The sequence shown here is derived from an EMBL/GenBank/DDBJ whole genome shotgun (WGS) entry which is preliminary data.</text>
</comment>